<organism evidence="1 2">
    <name type="scientific">Hydrocarboniphaga effusa AP103</name>
    <dbReference type="NCBI Taxonomy" id="1172194"/>
    <lineage>
        <taxon>Bacteria</taxon>
        <taxon>Pseudomonadati</taxon>
        <taxon>Pseudomonadota</taxon>
        <taxon>Gammaproteobacteria</taxon>
        <taxon>Nevskiales</taxon>
        <taxon>Nevskiaceae</taxon>
        <taxon>Hydrocarboniphaga</taxon>
    </lineage>
</organism>
<dbReference type="EMBL" id="AKGD01000004">
    <property type="protein sequence ID" value="EIT67938.1"/>
    <property type="molecule type" value="Genomic_DNA"/>
</dbReference>
<evidence type="ECO:0000313" key="1">
    <source>
        <dbReference type="EMBL" id="EIT67938.1"/>
    </source>
</evidence>
<protein>
    <submittedName>
        <fullName evidence="1">Uncharacterized protein</fullName>
    </submittedName>
</protein>
<dbReference type="STRING" id="1172194.WQQ_43730"/>
<proteinExistence type="predicted"/>
<evidence type="ECO:0000313" key="2">
    <source>
        <dbReference type="Proteomes" id="UP000003704"/>
    </source>
</evidence>
<keyword evidence="2" id="KW-1185">Reference proteome</keyword>
<name>I8T2P2_9GAMM</name>
<dbReference type="Proteomes" id="UP000003704">
    <property type="component" value="Unassembled WGS sequence"/>
</dbReference>
<gene>
    <name evidence="1" type="ORF">WQQ_43730</name>
</gene>
<accession>I8T2P2</accession>
<sequence>MHVPILLERLDADLESESPLYACAACGQEWRRLDRVWCRAPMRSMMPLAA</sequence>
<reference evidence="1 2" key="1">
    <citation type="journal article" date="2012" name="J. Bacteriol.">
        <title>Genome Sequence of n-Alkane-Degrading Hydrocarboniphaga effusa Strain AP103T (ATCC BAA-332T).</title>
        <authorList>
            <person name="Chang H.K."/>
            <person name="Zylstra G.J."/>
            <person name="Chae J.C."/>
        </authorList>
    </citation>
    <scope>NUCLEOTIDE SEQUENCE [LARGE SCALE GENOMIC DNA]</scope>
    <source>
        <strain evidence="1 2">AP103</strain>
    </source>
</reference>
<comment type="caution">
    <text evidence="1">The sequence shown here is derived from an EMBL/GenBank/DDBJ whole genome shotgun (WGS) entry which is preliminary data.</text>
</comment>
<dbReference type="AlphaFoldDB" id="I8T2P2"/>